<dbReference type="AlphaFoldDB" id="A0A3M7GH86"/>
<feature type="region of interest" description="Disordered" evidence="1">
    <location>
        <begin position="47"/>
        <end position="78"/>
    </location>
</feature>
<feature type="compositionally biased region" description="Low complexity" evidence="1">
    <location>
        <begin position="58"/>
        <end position="70"/>
    </location>
</feature>
<gene>
    <name evidence="2" type="ORF">D0860_08078</name>
</gene>
<evidence type="ECO:0000313" key="2">
    <source>
        <dbReference type="EMBL" id="RMZ00187.1"/>
    </source>
</evidence>
<evidence type="ECO:0000256" key="1">
    <source>
        <dbReference type="SAM" id="MobiDB-lite"/>
    </source>
</evidence>
<proteinExistence type="predicted"/>
<protein>
    <submittedName>
        <fullName evidence="2">Uncharacterized protein</fullName>
    </submittedName>
</protein>
<feature type="compositionally biased region" description="Pro residues" evidence="1">
    <location>
        <begin position="48"/>
        <end position="57"/>
    </location>
</feature>
<accession>A0A3M7GH86</accession>
<reference evidence="2 3" key="1">
    <citation type="journal article" date="2018" name="BMC Genomics">
        <title>Genomic evidence for intraspecific hybridization in a clonal and extremely halotolerant yeast.</title>
        <authorList>
            <person name="Gostincar C."/>
            <person name="Stajich J.E."/>
            <person name="Zupancic J."/>
            <person name="Zalar P."/>
            <person name="Gunde-Cimerman N."/>
        </authorList>
    </citation>
    <scope>NUCLEOTIDE SEQUENCE [LARGE SCALE GENOMIC DNA]</scope>
    <source>
        <strain evidence="2 3">EXF-562</strain>
    </source>
</reference>
<name>A0A3M7GH86_HORWE</name>
<comment type="caution">
    <text evidence="2">The sequence shown here is derived from an EMBL/GenBank/DDBJ whole genome shotgun (WGS) entry which is preliminary data.</text>
</comment>
<dbReference type="EMBL" id="QWIS01000250">
    <property type="protein sequence ID" value="RMZ00187.1"/>
    <property type="molecule type" value="Genomic_DNA"/>
</dbReference>
<sequence length="78" mass="8405">MLALRRSLLVSVGTTCRSTTTTTTTTSTLLFHPKTHDISTLYILTNPPLHPPSPVPTTPTAVTTTRSTTADPRDESPE</sequence>
<organism evidence="2 3">
    <name type="scientific">Hortaea werneckii</name>
    <name type="common">Black yeast</name>
    <name type="synonym">Cladosporium werneckii</name>
    <dbReference type="NCBI Taxonomy" id="91943"/>
    <lineage>
        <taxon>Eukaryota</taxon>
        <taxon>Fungi</taxon>
        <taxon>Dikarya</taxon>
        <taxon>Ascomycota</taxon>
        <taxon>Pezizomycotina</taxon>
        <taxon>Dothideomycetes</taxon>
        <taxon>Dothideomycetidae</taxon>
        <taxon>Mycosphaerellales</taxon>
        <taxon>Teratosphaeriaceae</taxon>
        <taxon>Hortaea</taxon>
    </lineage>
</organism>
<dbReference type="Proteomes" id="UP000280598">
    <property type="component" value="Unassembled WGS sequence"/>
</dbReference>
<evidence type="ECO:0000313" key="3">
    <source>
        <dbReference type="Proteomes" id="UP000280598"/>
    </source>
</evidence>